<sequence>MAAPRGNDAEDAEEGQHNHRNRRTKESVQEEIYTSGDVSLHKAAGNITTVHKDVGPGLTVDVSVAINTGATQGPSGATAAGSSGSIEKCTKKHLAGLEGYLIDLDGTMYEPGRLLPGAQEFYSWLRYEQGVRIRHQLPGKGPRGCPS</sequence>
<keyword evidence="3" id="KW-1185">Reference proteome</keyword>
<evidence type="ECO:0000256" key="1">
    <source>
        <dbReference type="SAM" id="MobiDB-lite"/>
    </source>
</evidence>
<evidence type="ECO:0000313" key="3">
    <source>
        <dbReference type="Proteomes" id="UP000041254"/>
    </source>
</evidence>
<accession>A0A0G4FC26</accession>
<proteinExistence type="predicted"/>
<name>A0A0G4FC26_VITBC</name>
<evidence type="ECO:0000313" key="2">
    <source>
        <dbReference type="EMBL" id="CEM10186.1"/>
    </source>
</evidence>
<dbReference type="AlphaFoldDB" id="A0A0G4FC26"/>
<dbReference type="Proteomes" id="UP000041254">
    <property type="component" value="Unassembled WGS sequence"/>
</dbReference>
<dbReference type="EMBL" id="CDMY01000402">
    <property type="protein sequence ID" value="CEM10186.1"/>
    <property type="molecule type" value="Genomic_DNA"/>
</dbReference>
<protein>
    <submittedName>
        <fullName evidence="2">Uncharacterized protein</fullName>
    </submittedName>
</protein>
<dbReference type="OrthoDB" id="413953at2759"/>
<dbReference type="InParanoid" id="A0A0G4FC26"/>
<feature type="region of interest" description="Disordered" evidence="1">
    <location>
        <begin position="1"/>
        <end position="36"/>
    </location>
</feature>
<gene>
    <name evidence="2" type="ORF">Vbra_14898</name>
</gene>
<organism evidence="2 3">
    <name type="scientific">Vitrella brassicaformis (strain CCMP3155)</name>
    <dbReference type="NCBI Taxonomy" id="1169540"/>
    <lineage>
        <taxon>Eukaryota</taxon>
        <taxon>Sar</taxon>
        <taxon>Alveolata</taxon>
        <taxon>Colpodellida</taxon>
        <taxon>Vitrellaceae</taxon>
        <taxon>Vitrella</taxon>
    </lineage>
</organism>
<reference evidence="2 3" key="1">
    <citation type="submission" date="2014-11" db="EMBL/GenBank/DDBJ databases">
        <authorList>
            <person name="Zhu J."/>
            <person name="Qi W."/>
            <person name="Song R."/>
        </authorList>
    </citation>
    <scope>NUCLEOTIDE SEQUENCE [LARGE SCALE GENOMIC DNA]</scope>
</reference>
<dbReference type="VEuPathDB" id="CryptoDB:Vbra_14898"/>